<sequence>MTKPKSKNVSLSVHSALQRTMNDVVFELLLNVANRAALEGRSVFYFRPCELVRLSQFHIHGTPAFDFTAWDSIQFLYPTANSLVRFFSQIHLTKRLPDLILIEQLDRIIGLQRDDFLARLYALTCLFVDAHEYIRRQKASQDLASDCPLLVSCAIPRTLKDWHLVPHGLRQACLFTKEGNYDDSHFSLADVENKFEFKLLLKEGEVFFTSFLYDTDLLPLVQLPSS</sequence>
<evidence type="ECO:0000313" key="3">
    <source>
        <dbReference type="WBParaSite" id="TTAC_0000187401-mRNA-1"/>
    </source>
</evidence>
<dbReference type="EMBL" id="UYWX01000561">
    <property type="protein sequence ID" value="VDM18601.1"/>
    <property type="molecule type" value="Genomic_DNA"/>
</dbReference>
<dbReference type="GO" id="GO:0003697">
    <property type="term" value="F:single-stranded DNA binding"/>
    <property type="evidence" value="ECO:0007669"/>
    <property type="project" value="TreeGrafter"/>
</dbReference>
<dbReference type="PANTHER" id="PTHR28653">
    <property type="match status" value="1"/>
</dbReference>
<protein>
    <submittedName>
        <fullName evidence="3">Elongator complex protein 6</fullName>
    </submittedName>
</protein>
<evidence type="ECO:0000313" key="2">
    <source>
        <dbReference type="Proteomes" id="UP000274429"/>
    </source>
</evidence>
<dbReference type="GO" id="GO:0097196">
    <property type="term" value="C:Shu complex"/>
    <property type="evidence" value="ECO:0007669"/>
    <property type="project" value="TreeGrafter"/>
</dbReference>
<proteinExistence type="predicted"/>
<dbReference type="GO" id="GO:0000724">
    <property type="term" value="P:double-strand break repair via homologous recombination"/>
    <property type="evidence" value="ECO:0007669"/>
    <property type="project" value="TreeGrafter"/>
</dbReference>
<accession>A0A0R3WM86</accession>
<dbReference type="WBParaSite" id="TTAC_0000187401-mRNA-1">
    <property type="protein sequence ID" value="TTAC_0000187401-mRNA-1"/>
    <property type="gene ID" value="TTAC_0000187401"/>
</dbReference>
<keyword evidence="2" id="KW-1185">Reference proteome</keyword>
<gene>
    <name evidence="1" type="ORF">TTAC_LOCUS1861</name>
</gene>
<dbReference type="AlphaFoldDB" id="A0A0R3WM86"/>
<dbReference type="Proteomes" id="UP000274429">
    <property type="component" value="Unassembled WGS sequence"/>
</dbReference>
<evidence type="ECO:0000313" key="1">
    <source>
        <dbReference type="EMBL" id="VDM18601.1"/>
    </source>
</evidence>
<dbReference type="PANTHER" id="PTHR28653:SF1">
    <property type="entry name" value="ATPASE SWSAP1"/>
    <property type="match status" value="1"/>
</dbReference>
<name>A0A0R3WM86_HYDTA</name>
<dbReference type="OrthoDB" id="6245587at2759"/>
<reference evidence="1 2" key="2">
    <citation type="submission" date="2018-11" db="EMBL/GenBank/DDBJ databases">
        <authorList>
            <consortium name="Pathogen Informatics"/>
        </authorList>
    </citation>
    <scope>NUCLEOTIDE SEQUENCE [LARGE SCALE GENOMIC DNA]</scope>
</reference>
<organism evidence="3">
    <name type="scientific">Hydatigena taeniaeformis</name>
    <name type="common">Feline tapeworm</name>
    <name type="synonym">Taenia taeniaeformis</name>
    <dbReference type="NCBI Taxonomy" id="6205"/>
    <lineage>
        <taxon>Eukaryota</taxon>
        <taxon>Metazoa</taxon>
        <taxon>Spiralia</taxon>
        <taxon>Lophotrochozoa</taxon>
        <taxon>Platyhelminthes</taxon>
        <taxon>Cestoda</taxon>
        <taxon>Eucestoda</taxon>
        <taxon>Cyclophyllidea</taxon>
        <taxon>Taeniidae</taxon>
        <taxon>Hydatigera</taxon>
    </lineage>
</organism>
<reference evidence="3" key="1">
    <citation type="submission" date="2017-02" db="UniProtKB">
        <authorList>
            <consortium name="WormBaseParasite"/>
        </authorList>
    </citation>
    <scope>IDENTIFICATION</scope>
</reference>